<dbReference type="InterPro" id="IPR015421">
    <property type="entry name" value="PyrdxlP-dep_Trfase_major"/>
</dbReference>
<gene>
    <name evidence="6" type="ORF">MNBD_BACTEROID03-2776</name>
</gene>
<dbReference type="AlphaFoldDB" id="A0A3B0T5L3"/>
<proteinExistence type="inferred from homology"/>
<dbReference type="GO" id="GO:0005737">
    <property type="term" value="C:cytoplasm"/>
    <property type="evidence" value="ECO:0007669"/>
    <property type="project" value="TreeGrafter"/>
</dbReference>
<accession>A0A3B0T5L3</accession>
<dbReference type="InterPro" id="IPR010977">
    <property type="entry name" value="Aromatic_deC"/>
</dbReference>
<dbReference type="Gene3D" id="3.40.640.10">
    <property type="entry name" value="Type I PLP-dependent aspartate aminotransferase-like (Major domain)"/>
    <property type="match status" value="1"/>
</dbReference>
<dbReference type="GO" id="GO:0030170">
    <property type="term" value="F:pyridoxal phosphate binding"/>
    <property type="evidence" value="ECO:0007669"/>
    <property type="project" value="InterPro"/>
</dbReference>
<protein>
    <submittedName>
        <fullName evidence="6">L-2,4-diaminobutyrate decarboxylase</fullName>
    </submittedName>
</protein>
<comment type="similarity">
    <text evidence="2">Belongs to the group II decarboxylase family.</text>
</comment>
<dbReference type="SUPFAM" id="SSF53383">
    <property type="entry name" value="PLP-dependent transferases"/>
    <property type="match status" value="1"/>
</dbReference>
<keyword evidence="4" id="KW-0663">Pyridoxal phosphate</keyword>
<dbReference type="GO" id="GO:0006520">
    <property type="term" value="P:amino acid metabolic process"/>
    <property type="evidence" value="ECO:0007669"/>
    <property type="project" value="InterPro"/>
</dbReference>
<evidence type="ECO:0000256" key="1">
    <source>
        <dbReference type="ARBA" id="ARBA00001933"/>
    </source>
</evidence>
<dbReference type="Pfam" id="PF00282">
    <property type="entry name" value="Pyridoxal_deC"/>
    <property type="match status" value="1"/>
</dbReference>
<name>A0A3B0T5L3_9ZZZZ</name>
<organism evidence="6">
    <name type="scientific">hydrothermal vent metagenome</name>
    <dbReference type="NCBI Taxonomy" id="652676"/>
    <lineage>
        <taxon>unclassified sequences</taxon>
        <taxon>metagenomes</taxon>
        <taxon>ecological metagenomes</taxon>
    </lineage>
</organism>
<dbReference type="PRINTS" id="PR00800">
    <property type="entry name" value="YHDCRBOXLASE"/>
</dbReference>
<evidence type="ECO:0000256" key="3">
    <source>
        <dbReference type="ARBA" id="ARBA00022793"/>
    </source>
</evidence>
<dbReference type="InterPro" id="IPR002129">
    <property type="entry name" value="PyrdxlP-dep_de-COase"/>
</dbReference>
<dbReference type="PANTHER" id="PTHR45677:SF8">
    <property type="entry name" value="CYSTEINE SULFINIC ACID DECARBOXYLASE"/>
    <property type="match status" value="1"/>
</dbReference>
<dbReference type="Gene3D" id="3.90.1150.170">
    <property type="match status" value="1"/>
</dbReference>
<comment type="cofactor">
    <cofactor evidence="1">
        <name>pyridoxal 5'-phosphate</name>
        <dbReference type="ChEBI" id="CHEBI:597326"/>
    </cofactor>
</comment>
<dbReference type="GO" id="GO:0016831">
    <property type="term" value="F:carboxy-lyase activity"/>
    <property type="evidence" value="ECO:0007669"/>
    <property type="project" value="UniProtKB-KW"/>
</dbReference>
<dbReference type="EMBL" id="UOEL01000101">
    <property type="protein sequence ID" value="VAW13268.1"/>
    <property type="molecule type" value="Genomic_DNA"/>
</dbReference>
<keyword evidence="5" id="KW-0456">Lyase</keyword>
<evidence type="ECO:0000256" key="4">
    <source>
        <dbReference type="ARBA" id="ARBA00022898"/>
    </source>
</evidence>
<dbReference type="GO" id="GO:0019752">
    <property type="term" value="P:carboxylic acid metabolic process"/>
    <property type="evidence" value="ECO:0007669"/>
    <property type="project" value="InterPro"/>
</dbReference>
<sequence>MNKELLKAAYSSEDFRKRGHQLIDELADHLDKSVKGKSAKVIDWNVPENEREFWRNFLKDGKETDLFPEILKHSIHVHHPKYMGHQVSPTAPITALSGMISSLLNNGMAVYEMGMAPSAIERIVTDLLCQKIEYDSNSNGFLTSGGTLANLTALLSARKATLLDDIWNKGQNRALGIMVSEEAHYCVDRAAKIMGLGEKGIIKIPVTENFAMNTSLLEEHFQIAAENGIKVFAIVGSAPSTATGIYDDLEALAHFSEKHNLWFHVDGAHGGASIFSPKYKHILKGIEQADSVVIDGHKMMMMPTITTALLFKDGNNSHSTFSQKADYLLERSDGEDWYNLAKRTFECTKNMMSIHWYTMLKTYGESIFDEYVTTLYDLGHKFEEIIKNDPQFELAVKPMSNIVCFRYVDVDINTSALNKINLKIRQQLLEDGEFYIVQTKLRGKYYLRTTIMNPFTTVVHFKQLLVKAKNIGQNCVL</sequence>
<evidence type="ECO:0000256" key="2">
    <source>
        <dbReference type="ARBA" id="ARBA00009533"/>
    </source>
</evidence>
<keyword evidence="3" id="KW-0210">Decarboxylase</keyword>
<dbReference type="InterPro" id="IPR015424">
    <property type="entry name" value="PyrdxlP-dep_Trfase"/>
</dbReference>
<evidence type="ECO:0000313" key="6">
    <source>
        <dbReference type="EMBL" id="VAW13268.1"/>
    </source>
</evidence>
<dbReference type="PANTHER" id="PTHR45677">
    <property type="entry name" value="GLUTAMATE DECARBOXYLASE-RELATED"/>
    <property type="match status" value="1"/>
</dbReference>
<evidence type="ECO:0000256" key="5">
    <source>
        <dbReference type="ARBA" id="ARBA00023239"/>
    </source>
</evidence>
<reference evidence="6" key="1">
    <citation type="submission" date="2018-06" db="EMBL/GenBank/DDBJ databases">
        <authorList>
            <person name="Zhirakovskaya E."/>
        </authorList>
    </citation>
    <scope>NUCLEOTIDE SEQUENCE</scope>
</reference>